<keyword evidence="3" id="KW-1185">Reference proteome</keyword>
<reference evidence="2 3" key="1">
    <citation type="journal article" date="2018" name="Science">
        <title>The opium poppy genome and morphinan production.</title>
        <authorList>
            <person name="Guo L."/>
            <person name="Winzer T."/>
            <person name="Yang X."/>
            <person name="Li Y."/>
            <person name="Ning Z."/>
            <person name="He Z."/>
            <person name="Teodor R."/>
            <person name="Lu Y."/>
            <person name="Bowser T.A."/>
            <person name="Graham I.A."/>
            <person name="Ye K."/>
        </authorList>
    </citation>
    <scope>NUCLEOTIDE SEQUENCE [LARGE SCALE GENOMIC DNA]</scope>
    <source>
        <strain evidence="3">cv. HN1</strain>
        <tissue evidence="2">Leaves</tissue>
    </source>
</reference>
<dbReference type="EMBL" id="CM010721">
    <property type="protein sequence ID" value="RZC71252.1"/>
    <property type="molecule type" value="Genomic_DNA"/>
</dbReference>
<dbReference type="CDD" id="cd21793">
    <property type="entry name" value="Rad21_Rec8_M_AtSYN1-like"/>
    <property type="match status" value="1"/>
</dbReference>
<evidence type="ECO:0000256" key="1">
    <source>
        <dbReference type="SAM" id="MobiDB-lite"/>
    </source>
</evidence>
<sequence>MKEILRIKGGIHYKIPHMHKWRLIRDGQLPNVLECDPQVLNEAREFMRKYEIMQESSSDDKVKSDKQHKSSSSSSHRDKKSHKHSKHSDKKVCVLTKRKRTGQLAMDFKQTIIGNDIYKSWLEDASDLVGRKKRAKSINKLKIAQLMDLPPVAIVCGLAGKHCTEVYYPKPLLELYRRSIHIRPPRDSAPKPPEPLRLQNDCRSVALAVVPLIPMKENDGFGAQWLRPLLEANYFNPCSDHGEEMSKSESKYFCLDCMGKSICSYCLIHHREHRIVQIRRSNYHNVIRVNEVQKHIDISGVQHYVINNAEIVFLNERPQLRHGKGVTNTCEICARTLLDSFRFCSLGCKAKKMMYAVEKAMESVEKLSK</sequence>
<evidence type="ECO:0000313" key="2">
    <source>
        <dbReference type="EMBL" id="RZC71252.1"/>
    </source>
</evidence>
<dbReference type="Proteomes" id="UP000316621">
    <property type="component" value="Chromosome 7"/>
</dbReference>
<protein>
    <recommendedName>
        <fullName evidence="4">B box-type domain-containing protein</fullName>
    </recommendedName>
</protein>
<dbReference type="Gramene" id="RZC71252">
    <property type="protein sequence ID" value="RZC71252"/>
    <property type="gene ID" value="C5167_034509"/>
</dbReference>
<organism evidence="2 3">
    <name type="scientific">Papaver somniferum</name>
    <name type="common">Opium poppy</name>
    <dbReference type="NCBI Taxonomy" id="3469"/>
    <lineage>
        <taxon>Eukaryota</taxon>
        <taxon>Viridiplantae</taxon>
        <taxon>Streptophyta</taxon>
        <taxon>Embryophyta</taxon>
        <taxon>Tracheophyta</taxon>
        <taxon>Spermatophyta</taxon>
        <taxon>Magnoliopsida</taxon>
        <taxon>Ranunculales</taxon>
        <taxon>Papaveraceae</taxon>
        <taxon>Papaveroideae</taxon>
        <taxon>Papaver</taxon>
    </lineage>
</organism>
<name>A0A4Y7KFV1_PAPSO</name>
<feature type="compositionally biased region" description="Basic residues" evidence="1">
    <location>
        <begin position="77"/>
        <end position="89"/>
    </location>
</feature>
<dbReference type="PANTHER" id="PTHR31065">
    <property type="entry name" value="PLATZ TRANSCRIPTION FACTOR FAMILY PROTEIN"/>
    <property type="match status" value="1"/>
</dbReference>
<evidence type="ECO:0000313" key="3">
    <source>
        <dbReference type="Proteomes" id="UP000316621"/>
    </source>
</evidence>
<proteinExistence type="predicted"/>
<dbReference type="Pfam" id="PF04640">
    <property type="entry name" value="PLATZ"/>
    <property type="match status" value="1"/>
</dbReference>
<dbReference type="InterPro" id="IPR006734">
    <property type="entry name" value="PLATZ"/>
</dbReference>
<feature type="compositionally biased region" description="Basic and acidic residues" evidence="1">
    <location>
        <begin position="54"/>
        <end position="68"/>
    </location>
</feature>
<dbReference type="PANTHER" id="PTHR31065:SF35">
    <property type="entry name" value="PLATZ TRANSCRIPTION FACTOR FAMILY PROTEIN"/>
    <property type="match status" value="1"/>
</dbReference>
<gene>
    <name evidence="2" type="ORF">C5167_034509</name>
</gene>
<dbReference type="CDD" id="cd19756">
    <property type="entry name" value="Bbox2"/>
    <property type="match status" value="1"/>
</dbReference>
<dbReference type="AlphaFoldDB" id="A0A4Y7KFV1"/>
<accession>A0A4Y7KFV1</accession>
<evidence type="ECO:0008006" key="4">
    <source>
        <dbReference type="Google" id="ProtNLM"/>
    </source>
</evidence>
<feature type="region of interest" description="Disordered" evidence="1">
    <location>
        <begin position="54"/>
        <end position="92"/>
    </location>
</feature>